<comment type="caution">
    <text evidence="1">The sequence shown here is derived from an EMBL/GenBank/DDBJ whole genome shotgun (WGS) entry which is preliminary data.</text>
</comment>
<sequence>MSTPVRVDFDLRTPMVVYAGVKTLDALLSWAAVERAKFNGSLQEWSEQHQHGLQIHRVGQSWCPMASELDVEWASEAEPLHYIKRQKLEPYAVAWGDGVLKKRPAFDSARGTTKAGSMFVSIRWVKAIRAWAMVDDMAVFEGLVPWITHIGKLHHKDFGAVRAATVTVDEQARSKWMRRPLPVGSEHLSDSHVMVMGKLQSPYWQRTGFEPVFVPVD</sequence>
<protein>
    <submittedName>
        <fullName evidence="1">Uncharacterized protein</fullName>
    </submittedName>
</protein>
<dbReference type="Proteomes" id="UP001596495">
    <property type="component" value="Unassembled WGS sequence"/>
</dbReference>
<evidence type="ECO:0000313" key="2">
    <source>
        <dbReference type="Proteomes" id="UP001596495"/>
    </source>
</evidence>
<keyword evidence="2" id="KW-1185">Reference proteome</keyword>
<reference evidence="2" key="1">
    <citation type="journal article" date="2019" name="Int. J. Syst. Evol. Microbiol.">
        <title>The Global Catalogue of Microorganisms (GCM) 10K type strain sequencing project: providing services to taxonomists for standard genome sequencing and annotation.</title>
        <authorList>
            <consortium name="The Broad Institute Genomics Platform"/>
            <consortium name="The Broad Institute Genome Sequencing Center for Infectious Disease"/>
            <person name="Wu L."/>
            <person name="Ma J."/>
        </authorList>
    </citation>
    <scope>NUCLEOTIDE SEQUENCE [LARGE SCALE GENOMIC DNA]</scope>
    <source>
        <strain evidence="2">CCUG 54518</strain>
    </source>
</reference>
<evidence type="ECO:0000313" key="1">
    <source>
        <dbReference type="EMBL" id="MFC7436042.1"/>
    </source>
</evidence>
<proteinExistence type="predicted"/>
<organism evidence="1 2">
    <name type="scientific">Hydrogenophaga bisanensis</name>
    <dbReference type="NCBI Taxonomy" id="439611"/>
    <lineage>
        <taxon>Bacteria</taxon>
        <taxon>Pseudomonadati</taxon>
        <taxon>Pseudomonadota</taxon>
        <taxon>Betaproteobacteria</taxon>
        <taxon>Burkholderiales</taxon>
        <taxon>Comamonadaceae</taxon>
        <taxon>Hydrogenophaga</taxon>
    </lineage>
</organism>
<dbReference type="EMBL" id="JBHTBX010000013">
    <property type="protein sequence ID" value="MFC7436042.1"/>
    <property type="molecule type" value="Genomic_DNA"/>
</dbReference>
<name>A0ABW2RD47_9BURK</name>
<gene>
    <name evidence="1" type="ORF">ACFQNJ_16120</name>
</gene>
<accession>A0ABW2RD47</accession>
<dbReference type="RefSeq" id="WP_382259399.1">
    <property type="nucleotide sequence ID" value="NZ_JBHTBX010000013.1"/>
</dbReference>